<evidence type="ECO:0000256" key="4">
    <source>
        <dbReference type="SAM" id="SignalP"/>
    </source>
</evidence>
<keyword evidence="6" id="KW-1185">Reference proteome</keyword>
<evidence type="ECO:0000313" key="6">
    <source>
        <dbReference type="Proteomes" id="UP001172737"/>
    </source>
</evidence>
<dbReference type="Gene3D" id="1.25.40.20">
    <property type="entry name" value="Ankyrin repeat-containing domain"/>
    <property type="match status" value="1"/>
</dbReference>
<dbReference type="Proteomes" id="UP001172737">
    <property type="component" value="Unassembled WGS sequence"/>
</dbReference>
<protein>
    <submittedName>
        <fullName evidence="5">Ankyrin repeat domain-containing protein</fullName>
    </submittedName>
</protein>
<dbReference type="Pfam" id="PF12796">
    <property type="entry name" value="Ank_2"/>
    <property type="match status" value="1"/>
</dbReference>
<dbReference type="InterPro" id="IPR036770">
    <property type="entry name" value="Ankyrin_rpt-contain_sf"/>
</dbReference>
<dbReference type="SUPFAM" id="SSF48403">
    <property type="entry name" value="Ankyrin repeat"/>
    <property type="match status" value="1"/>
</dbReference>
<dbReference type="SMART" id="SM00248">
    <property type="entry name" value="ANK"/>
    <property type="match status" value="2"/>
</dbReference>
<dbReference type="RefSeq" id="WP_301120583.1">
    <property type="nucleotide sequence ID" value="NZ_JAUHPX010000006.1"/>
</dbReference>
<accession>A0AAW7MA55</accession>
<dbReference type="PANTHER" id="PTHR24198:SF165">
    <property type="entry name" value="ANKYRIN REPEAT-CONTAINING PROTEIN-RELATED"/>
    <property type="match status" value="1"/>
</dbReference>
<feature type="chain" id="PRO_5043566507" evidence="4">
    <location>
        <begin position="23"/>
        <end position="132"/>
    </location>
</feature>
<evidence type="ECO:0000256" key="2">
    <source>
        <dbReference type="ARBA" id="ARBA00023043"/>
    </source>
</evidence>
<dbReference type="InterPro" id="IPR002110">
    <property type="entry name" value="Ankyrin_rpt"/>
</dbReference>
<dbReference type="AlphaFoldDB" id="A0AAW7MA55"/>
<evidence type="ECO:0000256" key="3">
    <source>
        <dbReference type="PROSITE-ProRule" id="PRU00023"/>
    </source>
</evidence>
<comment type="caution">
    <text evidence="5">The sequence shown here is derived from an EMBL/GenBank/DDBJ whole genome shotgun (WGS) entry which is preliminary data.</text>
</comment>
<organism evidence="5 6">
    <name type="scientific">Demequina lignilytica</name>
    <dbReference type="NCBI Taxonomy" id="3051663"/>
    <lineage>
        <taxon>Bacteria</taxon>
        <taxon>Bacillati</taxon>
        <taxon>Actinomycetota</taxon>
        <taxon>Actinomycetes</taxon>
        <taxon>Micrococcales</taxon>
        <taxon>Demequinaceae</taxon>
        <taxon>Demequina</taxon>
    </lineage>
</organism>
<evidence type="ECO:0000256" key="1">
    <source>
        <dbReference type="ARBA" id="ARBA00022737"/>
    </source>
</evidence>
<dbReference type="PANTHER" id="PTHR24198">
    <property type="entry name" value="ANKYRIN REPEAT AND PROTEIN KINASE DOMAIN-CONTAINING PROTEIN"/>
    <property type="match status" value="1"/>
</dbReference>
<feature type="repeat" description="ANK" evidence="3">
    <location>
        <begin position="66"/>
        <end position="98"/>
    </location>
</feature>
<name>A0AAW7MA55_9MICO</name>
<sequence>MTRGWLAVALFAVTAWLGTAVAGGAAADARDLMTPDQALRAAVVEGDMAGAVEALDAGADPDHTVDGATVLHVAARQGDPSIVRLLLSADADLYARTSDGELALELAIRARSGDAAAVLIEAAGPCRLCRPR</sequence>
<keyword evidence="2 3" id="KW-0040">ANK repeat</keyword>
<keyword evidence="4" id="KW-0732">Signal</keyword>
<feature type="signal peptide" evidence="4">
    <location>
        <begin position="1"/>
        <end position="22"/>
    </location>
</feature>
<dbReference type="PROSITE" id="PS50088">
    <property type="entry name" value="ANK_REPEAT"/>
    <property type="match status" value="1"/>
</dbReference>
<proteinExistence type="predicted"/>
<dbReference type="EMBL" id="JAUHPX010000006">
    <property type="protein sequence ID" value="MDN4488557.1"/>
    <property type="molecule type" value="Genomic_DNA"/>
</dbReference>
<dbReference type="PROSITE" id="PS50297">
    <property type="entry name" value="ANK_REP_REGION"/>
    <property type="match status" value="1"/>
</dbReference>
<reference evidence="5" key="1">
    <citation type="submission" date="2023-06" db="EMBL/GenBank/DDBJ databases">
        <title>Sysu t00039.</title>
        <authorList>
            <person name="Gao L."/>
            <person name="Fang B.-Z."/>
            <person name="Li W.-J."/>
        </authorList>
    </citation>
    <scope>NUCLEOTIDE SEQUENCE</scope>
    <source>
        <strain evidence="5">SYSU T00039</strain>
    </source>
</reference>
<evidence type="ECO:0000313" key="5">
    <source>
        <dbReference type="EMBL" id="MDN4488557.1"/>
    </source>
</evidence>
<keyword evidence="1" id="KW-0677">Repeat</keyword>
<gene>
    <name evidence="5" type="ORF">QQX10_10300</name>
</gene>